<evidence type="ECO:0000313" key="2">
    <source>
        <dbReference type="EMBL" id="WZN42779.1"/>
    </source>
</evidence>
<feature type="domain" description="Copper-binding protein MbnP-like" evidence="1">
    <location>
        <begin position="27"/>
        <end position="221"/>
    </location>
</feature>
<reference evidence="3" key="1">
    <citation type="submission" date="2024-03" db="EMBL/GenBank/DDBJ databases">
        <title>Chitinophaga horti sp. nov., isolated from garden soil.</title>
        <authorList>
            <person name="Lee D.S."/>
            <person name="Han D.M."/>
            <person name="Baek J.H."/>
            <person name="Choi D.G."/>
            <person name="Jeon J.H."/>
            <person name="Jeon C.O."/>
        </authorList>
    </citation>
    <scope>NUCLEOTIDE SEQUENCE [LARGE SCALE GENOMIC DNA]</scope>
    <source>
        <strain evidence="3">GPA1</strain>
    </source>
</reference>
<accession>A0ABZ2YTD3</accession>
<dbReference type="Proteomes" id="UP001485459">
    <property type="component" value="Chromosome"/>
</dbReference>
<dbReference type="EMBL" id="CP149822">
    <property type="protein sequence ID" value="WZN42779.1"/>
    <property type="molecule type" value="Genomic_DNA"/>
</dbReference>
<evidence type="ECO:0000313" key="3">
    <source>
        <dbReference type="Proteomes" id="UP001485459"/>
    </source>
</evidence>
<keyword evidence="3" id="KW-1185">Reference proteome</keyword>
<protein>
    <submittedName>
        <fullName evidence="2">MbnP family protein</fullName>
    </submittedName>
</protein>
<dbReference type="RefSeq" id="WP_341837609.1">
    <property type="nucleotide sequence ID" value="NZ_CP149822.1"/>
</dbReference>
<proteinExistence type="predicted"/>
<dbReference type="InterPro" id="IPR046863">
    <property type="entry name" value="MbnP-like_dom"/>
</dbReference>
<gene>
    <name evidence="2" type="ORF">WJU16_06995</name>
</gene>
<name>A0ABZ2YTD3_9BACT</name>
<sequence length="248" mass="27191">MKPCNLLFTCLVFCIACKKDIIPKKEGNFRLNFDHKIGTAALKLGATVYKNPSAEDFTISTFKYYISNVYLVKMDNSVQALPASYHLVDESKTDSKSILLLAPQGEYRAIGFKLGVDSTRNVSGAQTDALDPVLGMFWSWNSGYIMVKMEGASPLSAAANHMLTFHIGGFKGQYNAVQDIRIQTPISITVGPDREPAVTFAVDANAMFGQPNPVSFATSATIHAPGEAAWKISENYKNMFRITNVTDL</sequence>
<dbReference type="Pfam" id="PF20243">
    <property type="entry name" value="MbnP"/>
    <property type="match status" value="1"/>
</dbReference>
<organism evidence="2 3">
    <name type="scientific">Chitinophaga pollutisoli</name>
    <dbReference type="NCBI Taxonomy" id="3133966"/>
    <lineage>
        <taxon>Bacteria</taxon>
        <taxon>Pseudomonadati</taxon>
        <taxon>Bacteroidota</taxon>
        <taxon>Chitinophagia</taxon>
        <taxon>Chitinophagales</taxon>
        <taxon>Chitinophagaceae</taxon>
        <taxon>Chitinophaga</taxon>
    </lineage>
</organism>
<evidence type="ECO:0000259" key="1">
    <source>
        <dbReference type="Pfam" id="PF20243"/>
    </source>
</evidence>